<accession>A0A0J6FTD8</accession>
<dbReference type="AlphaFoldDB" id="A0A0J6FTD8"/>
<name>A0A0J6FTD8_COCPO</name>
<dbReference type="EMBL" id="DS268114">
    <property type="protein sequence ID" value="KMM72640.1"/>
    <property type="molecule type" value="Genomic_DNA"/>
</dbReference>
<evidence type="ECO:0000313" key="1">
    <source>
        <dbReference type="EMBL" id="KMM72640.1"/>
    </source>
</evidence>
<dbReference type="Proteomes" id="UP000054567">
    <property type="component" value="Unassembled WGS sequence"/>
</dbReference>
<organism evidence="1 2">
    <name type="scientific">Coccidioides posadasii RMSCC 3488</name>
    <dbReference type="NCBI Taxonomy" id="454284"/>
    <lineage>
        <taxon>Eukaryota</taxon>
        <taxon>Fungi</taxon>
        <taxon>Dikarya</taxon>
        <taxon>Ascomycota</taxon>
        <taxon>Pezizomycotina</taxon>
        <taxon>Eurotiomycetes</taxon>
        <taxon>Eurotiomycetidae</taxon>
        <taxon>Onygenales</taxon>
        <taxon>Onygenaceae</taxon>
        <taxon>Coccidioides</taxon>
    </lineage>
</organism>
<reference evidence="2" key="2">
    <citation type="journal article" date="2009" name="Genome Res.">
        <title>Comparative genomic analyses of the human fungal pathogens Coccidioides and their relatives.</title>
        <authorList>
            <person name="Sharpton T.J."/>
            <person name="Stajich J.E."/>
            <person name="Rounsley S.D."/>
            <person name="Gardner M.J."/>
            <person name="Wortman J.R."/>
            <person name="Jordar V.S."/>
            <person name="Maiti R."/>
            <person name="Kodira C.D."/>
            <person name="Neafsey D.E."/>
            <person name="Zeng Q."/>
            <person name="Hung C.-Y."/>
            <person name="McMahan C."/>
            <person name="Muszewska A."/>
            <person name="Grynberg M."/>
            <person name="Mandel M.A."/>
            <person name="Kellner E.M."/>
            <person name="Barker B.M."/>
            <person name="Galgiani J.N."/>
            <person name="Orbach M.J."/>
            <person name="Kirkland T.N."/>
            <person name="Cole G.T."/>
            <person name="Henn M.R."/>
            <person name="Birren B.W."/>
            <person name="Taylor J.W."/>
        </authorList>
    </citation>
    <scope>NUCLEOTIDE SEQUENCE [LARGE SCALE GENOMIC DNA]</scope>
    <source>
        <strain evidence="2">RMSCC 3488</strain>
    </source>
</reference>
<reference evidence="1 2" key="1">
    <citation type="submission" date="2007-06" db="EMBL/GenBank/DDBJ databases">
        <title>The Genome Sequence of Coccidioides posadasii RMSCC_3488.</title>
        <authorList>
            <consortium name="Coccidioides Genome Resources Consortium"/>
            <consortium name="The Broad Institute Genome Sequencing Platform"/>
            <person name="Henn M.R."/>
            <person name="Sykes S."/>
            <person name="Young S."/>
            <person name="Jaffe D."/>
            <person name="Berlin A."/>
            <person name="Alvarez P."/>
            <person name="Butler J."/>
            <person name="Gnerre S."/>
            <person name="Grabherr M."/>
            <person name="Mauceli E."/>
            <person name="Brockman W."/>
            <person name="Kodira C."/>
            <person name="Alvarado L."/>
            <person name="Zeng Q."/>
            <person name="Crawford M."/>
            <person name="Antoine C."/>
            <person name="Devon K."/>
            <person name="Galgiani J."/>
            <person name="Orsborn K."/>
            <person name="Lewis M.L."/>
            <person name="Nusbaum C."/>
            <person name="Galagan J."/>
            <person name="Birren B."/>
        </authorList>
    </citation>
    <scope>NUCLEOTIDE SEQUENCE [LARGE SCALE GENOMIC DNA]</scope>
    <source>
        <strain evidence="1 2">RMSCC 3488</strain>
    </source>
</reference>
<evidence type="ECO:0000313" key="2">
    <source>
        <dbReference type="Proteomes" id="UP000054567"/>
    </source>
</evidence>
<protein>
    <submittedName>
        <fullName evidence="1">Uncharacterized protein</fullName>
    </submittedName>
</protein>
<dbReference type="VEuPathDB" id="FungiDB:CPAG_08934"/>
<reference evidence="2" key="3">
    <citation type="journal article" date="2010" name="Genome Res.">
        <title>Population genomic sequencing of Coccidioides fungi reveals recent hybridization and transposon control.</title>
        <authorList>
            <person name="Neafsey D.E."/>
            <person name="Barker B.M."/>
            <person name="Sharpton T.J."/>
            <person name="Stajich J.E."/>
            <person name="Park D.J."/>
            <person name="Whiston E."/>
            <person name="Hung C.-Y."/>
            <person name="McMahan C."/>
            <person name="White J."/>
            <person name="Sykes S."/>
            <person name="Heiman D."/>
            <person name="Young S."/>
            <person name="Zeng Q."/>
            <person name="Abouelleil A."/>
            <person name="Aftuck L."/>
            <person name="Bessette D."/>
            <person name="Brown A."/>
            <person name="FitzGerald M."/>
            <person name="Lui A."/>
            <person name="Macdonald J.P."/>
            <person name="Priest M."/>
            <person name="Orbach M.J."/>
            <person name="Galgiani J.N."/>
            <person name="Kirkland T.N."/>
            <person name="Cole G.T."/>
            <person name="Birren B.W."/>
            <person name="Henn M.R."/>
            <person name="Taylor J.W."/>
            <person name="Rounsley S.D."/>
        </authorList>
    </citation>
    <scope>NUCLEOTIDE SEQUENCE [LARGE SCALE GENOMIC DNA]</scope>
    <source>
        <strain evidence="2">RMSCC 3488</strain>
    </source>
</reference>
<sequence>MVGVGGIFRNRTLIGFAAGKASSELARSFFARSRNGIGVARSYEGDSRPTSNIVRLSPIKHGHAPCLFSEEDAQVKARKSTHLVTIPTENLFGCSPFPEQTSFIREALFLEQLIGF</sequence>
<proteinExistence type="predicted"/>
<gene>
    <name evidence="1" type="ORF">CPAG_08934</name>
</gene>